<proteinExistence type="predicted"/>
<evidence type="ECO:0000313" key="3">
    <source>
        <dbReference type="EMBL" id="TCO26686.1"/>
    </source>
</evidence>
<dbReference type="SUPFAM" id="SSF53448">
    <property type="entry name" value="Nucleotide-diphospho-sugar transferases"/>
    <property type="match status" value="1"/>
</dbReference>
<reference evidence="2" key="1">
    <citation type="journal article" date="2014" name="Int. J. Syst. Evol. Microbiol.">
        <title>Complete genome of a new Firmicutes species belonging to the dominant human colonic microbiota ('Ruminococcus bicirculans') reveals two chromosomes and a selective capacity to utilize plant glucans.</title>
        <authorList>
            <consortium name="NISC Comparative Sequencing Program"/>
            <person name="Wegmann U."/>
            <person name="Louis P."/>
            <person name="Goesmann A."/>
            <person name="Henrissat B."/>
            <person name="Duncan S.H."/>
            <person name="Flint H.J."/>
        </authorList>
    </citation>
    <scope>NUCLEOTIDE SEQUENCE</scope>
    <source>
        <strain evidence="2">CGMCC 1.15644</strain>
    </source>
</reference>
<dbReference type="Pfam" id="PF00535">
    <property type="entry name" value="Glycos_transf_2"/>
    <property type="match status" value="1"/>
</dbReference>
<dbReference type="RefSeq" id="WP_132530732.1">
    <property type="nucleotide sequence ID" value="NZ_BMJO01000004.1"/>
</dbReference>
<dbReference type="InterPro" id="IPR029044">
    <property type="entry name" value="Nucleotide-diphossugar_trans"/>
</dbReference>
<dbReference type="OrthoDB" id="9815829at2"/>
<dbReference type="EMBL" id="SLWO01000003">
    <property type="protein sequence ID" value="TCO26686.1"/>
    <property type="molecule type" value="Genomic_DNA"/>
</dbReference>
<dbReference type="EMBL" id="BMJO01000004">
    <property type="protein sequence ID" value="GGE55723.1"/>
    <property type="molecule type" value="Genomic_DNA"/>
</dbReference>
<feature type="domain" description="Glycosyltransferase 2-like" evidence="1">
    <location>
        <begin position="7"/>
        <end position="134"/>
    </location>
</feature>
<comment type="caution">
    <text evidence="3">The sequence shown here is derived from an EMBL/GenBank/DDBJ whole genome shotgun (WGS) entry which is preliminary data.</text>
</comment>
<protein>
    <submittedName>
        <fullName evidence="3">Glycosyl transferase family 2</fullName>
    </submittedName>
</protein>
<dbReference type="Proteomes" id="UP000622648">
    <property type="component" value="Unassembled WGS sequence"/>
</dbReference>
<dbReference type="Gene3D" id="3.90.550.10">
    <property type="entry name" value="Spore Coat Polysaccharide Biosynthesis Protein SpsA, Chain A"/>
    <property type="match status" value="1"/>
</dbReference>
<keyword evidence="5" id="KW-1185">Reference proteome</keyword>
<dbReference type="Proteomes" id="UP000295684">
    <property type="component" value="Unassembled WGS sequence"/>
</dbReference>
<reference evidence="2" key="4">
    <citation type="submission" date="2024-05" db="EMBL/GenBank/DDBJ databases">
        <authorList>
            <person name="Sun Q."/>
            <person name="Zhou Y."/>
        </authorList>
    </citation>
    <scope>NUCLEOTIDE SEQUENCE</scope>
    <source>
        <strain evidence="2">CGMCC 1.15644</strain>
    </source>
</reference>
<reference evidence="3 4" key="3">
    <citation type="submission" date="2019-03" db="EMBL/GenBank/DDBJ databases">
        <title>Genomic Encyclopedia of Type Strains, Phase IV (KMG-IV): sequencing the most valuable type-strain genomes for metagenomic binning, comparative biology and taxonomic classification.</title>
        <authorList>
            <person name="Goeker M."/>
        </authorList>
    </citation>
    <scope>NUCLEOTIDE SEQUENCE [LARGE SCALE GENOMIC DNA]</scope>
    <source>
        <strain evidence="3 4">DSM 103236</strain>
    </source>
</reference>
<sequence length="301" mass="35150">MLEEVTFAIPTYNRNEYLKRLLHSIPASLNANFVISDNGNYVQEETIQIHRDKTEIISSEEVIGMYDNWNKVIGLVKTDWFFIPSDDDLYYSEELYIICDALRKYPNADVIIFGHNVIDENDNILSEWLPDKEEQYLMPKGFYQFKYGVNARFPSILFRTEHVRKMGGIDTSYSFTAGDSLLVQKCLINGNTVFIDKIIGAYRTWPNNFTNQLIASKAWLEKIDRWQDEIALELSKHNIDNNDFELVKDEVYAQNLLNGIHVMKRNNENLFSVVKFVLSNRLPWNATIRTKFHILKSIALK</sequence>
<name>A0A4R2HGS0_9SPHI</name>
<accession>A0A4R2HGS0</accession>
<dbReference type="InterPro" id="IPR001173">
    <property type="entry name" value="Glyco_trans_2-like"/>
</dbReference>
<evidence type="ECO:0000259" key="1">
    <source>
        <dbReference type="Pfam" id="PF00535"/>
    </source>
</evidence>
<reference evidence="5" key="2">
    <citation type="journal article" date="2019" name="Int. J. Syst. Evol. Microbiol.">
        <title>The Global Catalogue of Microorganisms (GCM) 10K type strain sequencing project: providing services to taxonomists for standard genome sequencing and annotation.</title>
        <authorList>
            <consortium name="The Broad Institute Genomics Platform"/>
            <consortium name="The Broad Institute Genome Sequencing Center for Infectious Disease"/>
            <person name="Wu L."/>
            <person name="Ma J."/>
        </authorList>
    </citation>
    <scope>NUCLEOTIDE SEQUENCE [LARGE SCALE GENOMIC DNA]</scope>
    <source>
        <strain evidence="5">CGMCC 1.15644</strain>
    </source>
</reference>
<dbReference type="AlphaFoldDB" id="A0A4R2HGS0"/>
<organism evidence="3 4">
    <name type="scientific">Pedobacter psychrotolerans</name>
    <dbReference type="NCBI Taxonomy" id="1843235"/>
    <lineage>
        <taxon>Bacteria</taxon>
        <taxon>Pseudomonadati</taxon>
        <taxon>Bacteroidota</taxon>
        <taxon>Sphingobacteriia</taxon>
        <taxon>Sphingobacteriales</taxon>
        <taxon>Sphingobacteriaceae</taxon>
        <taxon>Pedobacter</taxon>
    </lineage>
</organism>
<evidence type="ECO:0000313" key="4">
    <source>
        <dbReference type="Proteomes" id="UP000295684"/>
    </source>
</evidence>
<evidence type="ECO:0000313" key="2">
    <source>
        <dbReference type="EMBL" id="GGE55723.1"/>
    </source>
</evidence>
<evidence type="ECO:0000313" key="5">
    <source>
        <dbReference type="Proteomes" id="UP000622648"/>
    </source>
</evidence>
<keyword evidence="3" id="KW-0808">Transferase</keyword>
<dbReference type="GO" id="GO:0016740">
    <property type="term" value="F:transferase activity"/>
    <property type="evidence" value="ECO:0007669"/>
    <property type="project" value="UniProtKB-KW"/>
</dbReference>
<gene>
    <name evidence="3" type="ORF">EV200_10316</name>
    <name evidence="2" type="ORF">GCM10011413_22600</name>
</gene>